<dbReference type="RefSeq" id="WP_250484737.1">
    <property type="nucleotide sequence ID" value="NZ_JAQQDB010000031.1"/>
</dbReference>
<keyword evidence="2" id="KW-1133">Transmembrane helix</keyword>
<feature type="region of interest" description="Disordered" evidence="1">
    <location>
        <begin position="63"/>
        <end position="82"/>
    </location>
</feature>
<evidence type="ECO:0000256" key="2">
    <source>
        <dbReference type="SAM" id="Phobius"/>
    </source>
</evidence>
<name>A0ABW9CT16_9BURK</name>
<feature type="transmembrane region" description="Helical" evidence="2">
    <location>
        <begin position="204"/>
        <end position="224"/>
    </location>
</feature>
<sequence length="240" mass="25397">MHFVSKLENGYLQLVRIIFLVLATLALIVAVVAGVPAVLNYNAKAAAVPSDISVNASAFHLESAEPSSDQRDTDAAPTDPAEKERAALLDGLHAVLLKHGKSLVGTGFTLEKSDLQGVVGSWMDDTDHGANFGKAQTKYLDDVLSRADVGKKVNGSQDQFFSVVSAAITQFTSGWEAQHAAIESKKTAAEVDASAKRISALQSISVVAGATGLFITLVLSLIMFRVDRSIRKMASTRVAA</sequence>
<feature type="compositionally biased region" description="Basic and acidic residues" evidence="1">
    <location>
        <begin position="68"/>
        <end position="82"/>
    </location>
</feature>
<evidence type="ECO:0000313" key="4">
    <source>
        <dbReference type="Proteomes" id="UP001629462"/>
    </source>
</evidence>
<gene>
    <name evidence="3" type="ORF">PQR08_27485</name>
</gene>
<reference evidence="3 4" key="1">
    <citation type="journal article" date="2024" name="Chem. Sci.">
        <title>Discovery of megapolipeptins by genome mining of a Burkholderiales bacteria collection.</title>
        <authorList>
            <person name="Paulo B.S."/>
            <person name="Recchia M.J.J."/>
            <person name="Lee S."/>
            <person name="Fergusson C.H."/>
            <person name="Romanowski S.B."/>
            <person name="Hernandez A."/>
            <person name="Krull N."/>
            <person name="Liu D.Y."/>
            <person name="Cavanagh H."/>
            <person name="Bos A."/>
            <person name="Gray C.A."/>
            <person name="Murphy B.T."/>
            <person name="Linington R.G."/>
            <person name="Eustaquio A.S."/>
        </authorList>
    </citation>
    <scope>NUCLEOTIDE SEQUENCE [LARGE SCALE GENOMIC DNA]</scope>
    <source>
        <strain evidence="3 4">RL17-374-BIF-D</strain>
    </source>
</reference>
<accession>A0ABW9CT16</accession>
<proteinExistence type="predicted"/>
<keyword evidence="2" id="KW-0472">Membrane</keyword>
<dbReference type="EMBL" id="JAQQDB010000031">
    <property type="protein sequence ID" value="MFM0521177.1"/>
    <property type="molecule type" value="Genomic_DNA"/>
</dbReference>
<keyword evidence="4" id="KW-1185">Reference proteome</keyword>
<dbReference type="Proteomes" id="UP001629462">
    <property type="component" value="Unassembled WGS sequence"/>
</dbReference>
<evidence type="ECO:0000313" key="3">
    <source>
        <dbReference type="EMBL" id="MFM0521177.1"/>
    </source>
</evidence>
<protein>
    <recommendedName>
        <fullName evidence="5">Methyl-accepting chemotaxis protein</fullName>
    </recommendedName>
</protein>
<comment type="caution">
    <text evidence="3">The sequence shown here is derived from an EMBL/GenBank/DDBJ whole genome shotgun (WGS) entry which is preliminary data.</text>
</comment>
<organism evidence="3 4">
    <name type="scientific">Caballeronia jiangsuensis</name>
    <dbReference type="NCBI Taxonomy" id="1458357"/>
    <lineage>
        <taxon>Bacteria</taxon>
        <taxon>Pseudomonadati</taxon>
        <taxon>Pseudomonadota</taxon>
        <taxon>Betaproteobacteria</taxon>
        <taxon>Burkholderiales</taxon>
        <taxon>Burkholderiaceae</taxon>
        <taxon>Caballeronia</taxon>
    </lineage>
</organism>
<keyword evidence="2" id="KW-0812">Transmembrane</keyword>
<evidence type="ECO:0008006" key="5">
    <source>
        <dbReference type="Google" id="ProtNLM"/>
    </source>
</evidence>
<feature type="transmembrane region" description="Helical" evidence="2">
    <location>
        <begin position="12"/>
        <end position="39"/>
    </location>
</feature>
<evidence type="ECO:0000256" key="1">
    <source>
        <dbReference type="SAM" id="MobiDB-lite"/>
    </source>
</evidence>